<evidence type="ECO:0000313" key="4">
    <source>
        <dbReference type="Proteomes" id="UP000237811"/>
    </source>
</evidence>
<keyword evidence="2" id="KW-1133">Transmembrane helix</keyword>
<keyword evidence="2" id="KW-0472">Membrane</keyword>
<gene>
    <name evidence="3" type="ORF">C6P99_24610</name>
</gene>
<evidence type="ECO:0000256" key="1">
    <source>
        <dbReference type="SAM" id="MobiDB-lite"/>
    </source>
</evidence>
<feature type="region of interest" description="Disordered" evidence="1">
    <location>
        <begin position="12"/>
        <end position="32"/>
    </location>
</feature>
<dbReference type="AlphaFoldDB" id="A0AB37ARM1"/>
<keyword evidence="2" id="KW-0812">Transmembrane</keyword>
<comment type="caution">
    <text evidence="3">The sequence shown here is derived from an EMBL/GenBank/DDBJ whole genome shotgun (WGS) entry which is preliminary data.</text>
</comment>
<protein>
    <submittedName>
        <fullName evidence="3">Uncharacterized protein</fullName>
    </submittedName>
</protein>
<organism evidence="3 4">
    <name type="scientific">Burkholderia multivorans</name>
    <dbReference type="NCBI Taxonomy" id="87883"/>
    <lineage>
        <taxon>Bacteria</taxon>
        <taxon>Pseudomonadati</taxon>
        <taxon>Pseudomonadota</taxon>
        <taxon>Betaproteobacteria</taxon>
        <taxon>Burkholderiales</taxon>
        <taxon>Burkholderiaceae</taxon>
        <taxon>Burkholderia</taxon>
        <taxon>Burkholderia cepacia complex</taxon>
    </lineage>
</organism>
<evidence type="ECO:0000256" key="2">
    <source>
        <dbReference type="SAM" id="Phobius"/>
    </source>
</evidence>
<feature type="transmembrane region" description="Helical" evidence="2">
    <location>
        <begin position="39"/>
        <end position="58"/>
    </location>
</feature>
<sequence>MDGRFLTLYGRQAAKGDLPRDRQAGGPAGQRKRMPMRKFVRLWLLRVTAAVLLVLLFAPSAH</sequence>
<dbReference type="EMBL" id="PVFR01000076">
    <property type="protein sequence ID" value="PRE42269.1"/>
    <property type="molecule type" value="Genomic_DNA"/>
</dbReference>
<name>A0AB37ARM1_9BURK</name>
<proteinExistence type="predicted"/>
<dbReference type="Proteomes" id="UP000237811">
    <property type="component" value="Unassembled WGS sequence"/>
</dbReference>
<evidence type="ECO:0000313" key="3">
    <source>
        <dbReference type="EMBL" id="PRE42269.1"/>
    </source>
</evidence>
<reference evidence="3 4" key="1">
    <citation type="submission" date="2018-03" db="EMBL/GenBank/DDBJ databases">
        <authorList>
            <person name="Nguyen K."/>
            <person name="Fouts D."/>
            <person name="Sutton G."/>
        </authorList>
    </citation>
    <scope>NUCLEOTIDE SEQUENCE [LARGE SCALE GENOMIC DNA]</scope>
    <source>
        <strain evidence="3 4">AU14328</strain>
    </source>
</reference>
<accession>A0AB37ARM1</accession>